<evidence type="ECO:0000313" key="2">
    <source>
        <dbReference type="EMBL" id="THU87839.1"/>
    </source>
</evidence>
<reference evidence="2 3" key="1">
    <citation type="journal article" date="2019" name="Nat. Ecol. Evol.">
        <title>Megaphylogeny resolves global patterns of mushroom evolution.</title>
        <authorList>
            <person name="Varga T."/>
            <person name="Krizsan K."/>
            <person name="Foldi C."/>
            <person name="Dima B."/>
            <person name="Sanchez-Garcia M."/>
            <person name="Sanchez-Ramirez S."/>
            <person name="Szollosi G.J."/>
            <person name="Szarkandi J.G."/>
            <person name="Papp V."/>
            <person name="Albert L."/>
            <person name="Andreopoulos W."/>
            <person name="Angelini C."/>
            <person name="Antonin V."/>
            <person name="Barry K.W."/>
            <person name="Bougher N.L."/>
            <person name="Buchanan P."/>
            <person name="Buyck B."/>
            <person name="Bense V."/>
            <person name="Catcheside P."/>
            <person name="Chovatia M."/>
            <person name="Cooper J."/>
            <person name="Damon W."/>
            <person name="Desjardin D."/>
            <person name="Finy P."/>
            <person name="Geml J."/>
            <person name="Haridas S."/>
            <person name="Hughes K."/>
            <person name="Justo A."/>
            <person name="Karasinski D."/>
            <person name="Kautmanova I."/>
            <person name="Kiss B."/>
            <person name="Kocsube S."/>
            <person name="Kotiranta H."/>
            <person name="LaButti K.M."/>
            <person name="Lechner B.E."/>
            <person name="Liimatainen K."/>
            <person name="Lipzen A."/>
            <person name="Lukacs Z."/>
            <person name="Mihaltcheva S."/>
            <person name="Morgado L.N."/>
            <person name="Niskanen T."/>
            <person name="Noordeloos M.E."/>
            <person name="Ohm R.A."/>
            <person name="Ortiz-Santana B."/>
            <person name="Ovrebo C."/>
            <person name="Racz N."/>
            <person name="Riley R."/>
            <person name="Savchenko A."/>
            <person name="Shiryaev A."/>
            <person name="Soop K."/>
            <person name="Spirin V."/>
            <person name="Szebenyi C."/>
            <person name="Tomsovsky M."/>
            <person name="Tulloss R.E."/>
            <person name="Uehling J."/>
            <person name="Grigoriev I.V."/>
            <person name="Vagvolgyi C."/>
            <person name="Papp T."/>
            <person name="Martin F.M."/>
            <person name="Miettinen O."/>
            <person name="Hibbett D.S."/>
            <person name="Nagy L.G."/>
        </authorList>
    </citation>
    <scope>NUCLEOTIDE SEQUENCE [LARGE SCALE GENOMIC DNA]</scope>
    <source>
        <strain evidence="2 3">CBS 962.96</strain>
    </source>
</reference>
<accession>A0A4S8LFT9</accession>
<organism evidence="2 3">
    <name type="scientific">Dendrothele bispora (strain CBS 962.96)</name>
    <dbReference type="NCBI Taxonomy" id="1314807"/>
    <lineage>
        <taxon>Eukaryota</taxon>
        <taxon>Fungi</taxon>
        <taxon>Dikarya</taxon>
        <taxon>Basidiomycota</taxon>
        <taxon>Agaricomycotina</taxon>
        <taxon>Agaricomycetes</taxon>
        <taxon>Agaricomycetidae</taxon>
        <taxon>Agaricales</taxon>
        <taxon>Agaricales incertae sedis</taxon>
        <taxon>Dendrothele</taxon>
    </lineage>
</organism>
<feature type="region of interest" description="Disordered" evidence="1">
    <location>
        <begin position="45"/>
        <end position="85"/>
    </location>
</feature>
<sequence length="97" mass="11224">MAFSVFVVTKVTVRERIRVTRSHSNLSYDERLSIHLHIDKRKQKEHACTNVSEEDDDSFAYGSASDSSSDDDDDQNFDDWNDSLFFGPESRIQSLFE</sequence>
<dbReference type="EMBL" id="ML179433">
    <property type="protein sequence ID" value="THU87839.1"/>
    <property type="molecule type" value="Genomic_DNA"/>
</dbReference>
<evidence type="ECO:0000256" key="1">
    <source>
        <dbReference type="SAM" id="MobiDB-lite"/>
    </source>
</evidence>
<dbReference type="Proteomes" id="UP000297245">
    <property type="component" value="Unassembled WGS sequence"/>
</dbReference>
<name>A0A4S8LFT9_DENBC</name>
<protein>
    <submittedName>
        <fullName evidence="2">Uncharacterized protein</fullName>
    </submittedName>
</protein>
<dbReference type="AlphaFoldDB" id="A0A4S8LFT9"/>
<feature type="compositionally biased region" description="Acidic residues" evidence="1">
    <location>
        <begin position="68"/>
        <end position="81"/>
    </location>
</feature>
<evidence type="ECO:0000313" key="3">
    <source>
        <dbReference type="Proteomes" id="UP000297245"/>
    </source>
</evidence>
<keyword evidence="3" id="KW-1185">Reference proteome</keyword>
<gene>
    <name evidence="2" type="ORF">K435DRAFT_866888</name>
</gene>
<proteinExistence type="predicted"/>